<dbReference type="AlphaFoldDB" id="A0A2K9E015"/>
<evidence type="ECO:0000256" key="2">
    <source>
        <dbReference type="SAM" id="SignalP"/>
    </source>
</evidence>
<evidence type="ECO:0000313" key="3">
    <source>
        <dbReference type="EMBL" id="AUG30263.1"/>
    </source>
</evidence>
<proteinExistence type="predicted"/>
<name>A0A2K9E015_9MICO</name>
<feature type="compositionally biased region" description="Low complexity" evidence="1">
    <location>
        <begin position="39"/>
        <end position="59"/>
    </location>
</feature>
<gene>
    <name evidence="3" type="ORF">CXR34_12910</name>
</gene>
<protein>
    <recommendedName>
        <fullName evidence="5">DUF3558 domain-containing protein</fullName>
    </recommendedName>
</protein>
<keyword evidence="2" id="KW-0732">Signal</keyword>
<accession>A0A2K9E015</accession>
<feature type="region of interest" description="Disordered" evidence="1">
    <location>
        <begin position="39"/>
        <end position="61"/>
    </location>
</feature>
<reference evidence="3 4" key="1">
    <citation type="submission" date="2017-12" db="EMBL/GenBank/DDBJ databases">
        <title>Isolation and characterization of estrogens degradatiion strain Microbacterium hominis SJTG1.</title>
        <authorList>
            <person name="Xiong W."/>
            <person name="Yin C."/>
            <person name="Zheng D."/>
            <person name="Liang R."/>
        </authorList>
    </citation>
    <scope>NUCLEOTIDE SEQUENCE [LARGE SCALE GENOMIC DNA]</scope>
    <source>
        <strain evidence="3 4">SJTG1</strain>
    </source>
</reference>
<feature type="chain" id="PRO_5014862468" description="DUF3558 domain-containing protein" evidence="2">
    <location>
        <begin position="33"/>
        <end position="355"/>
    </location>
</feature>
<evidence type="ECO:0000256" key="1">
    <source>
        <dbReference type="SAM" id="MobiDB-lite"/>
    </source>
</evidence>
<dbReference type="EMBL" id="CP025299">
    <property type="protein sequence ID" value="AUG30263.1"/>
    <property type="molecule type" value="Genomic_DNA"/>
</dbReference>
<dbReference type="RefSeq" id="WP_101306614.1">
    <property type="nucleotide sequence ID" value="NZ_CP025299.1"/>
</dbReference>
<evidence type="ECO:0000313" key="4">
    <source>
        <dbReference type="Proteomes" id="UP000233276"/>
    </source>
</evidence>
<feature type="signal peptide" evidence="2">
    <location>
        <begin position="1"/>
        <end position="32"/>
    </location>
</feature>
<sequence>MAPLPTFTKDVVRRAALLIALAATVVSLPACASGGSVASSPSTSEAAASAPESPTPSSAIDTAARPAFGGDCASVVDAARLSSILGRELGQASEETSTGVRTLGGLECVWRTGSGSAVRSFAAPVDVVPEATQSRYGSVVCEGYLYDGWGCRIAVRNDTTWLLVTIDGEVGVEGSASKAQLSEDAGKLAPLFQESLAASPAPRAATPSAGWWAAPTCEDLGSRLDLAGILDSADFESGYPSGFATDIASELAIARGTMIDCKWYSSSAEGMTAIVITAYPGAADEWEQLENDLSSRTTVTPVVVAGAQQAIEGTGAIRPESSFVAATDGINLIQVAEAPRTADATASVIAALSQG</sequence>
<dbReference type="Proteomes" id="UP000233276">
    <property type="component" value="Chromosome"/>
</dbReference>
<evidence type="ECO:0008006" key="5">
    <source>
        <dbReference type="Google" id="ProtNLM"/>
    </source>
</evidence>
<organism evidence="3 4">
    <name type="scientific">Microbacterium hominis</name>
    <dbReference type="NCBI Taxonomy" id="162426"/>
    <lineage>
        <taxon>Bacteria</taxon>
        <taxon>Bacillati</taxon>
        <taxon>Actinomycetota</taxon>
        <taxon>Actinomycetes</taxon>
        <taxon>Micrococcales</taxon>
        <taxon>Microbacteriaceae</taxon>
        <taxon>Microbacterium</taxon>
    </lineage>
</organism>
<dbReference type="KEGG" id="mhos:CXR34_12910"/>